<proteinExistence type="predicted"/>
<evidence type="ECO:0000313" key="1">
    <source>
        <dbReference type="EMBL" id="ADP78552.1"/>
    </source>
</evidence>
<dbReference type="AlphaFoldDB" id="E3J9Z0"/>
<reference evidence="1 2" key="1">
    <citation type="submission" date="2010-10" db="EMBL/GenBank/DDBJ databases">
        <title>Complete sequence of Frankia sp. EuI1c.</title>
        <authorList>
            <consortium name="US DOE Joint Genome Institute"/>
            <person name="Lucas S."/>
            <person name="Copeland A."/>
            <person name="Lapidus A."/>
            <person name="Cheng J.-F."/>
            <person name="Bruce D."/>
            <person name="Goodwin L."/>
            <person name="Pitluck S."/>
            <person name="Chertkov O."/>
            <person name="Detter J.C."/>
            <person name="Han C."/>
            <person name="Tapia R."/>
            <person name="Land M."/>
            <person name="Hauser L."/>
            <person name="Jeffries C."/>
            <person name="Kyrpides N."/>
            <person name="Ivanova N."/>
            <person name="Mikhailova N."/>
            <person name="Beauchemin N."/>
            <person name="Sen A."/>
            <person name="Sur S.A."/>
            <person name="Gtari M."/>
            <person name="Wall L."/>
            <person name="Tisa L."/>
            <person name="Woyke T."/>
        </authorList>
    </citation>
    <scope>NUCLEOTIDE SEQUENCE [LARGE SCALE GENOMIC DNA]</scope>
    <source>
        <strain evidence="2">DSM 45817 / CECT 9037 / EuI1c</strain>
    </source>
</reference>
<accession>E3J9Z0</accession>
<sequence>MIPDGQLVAEPVGATVGGARRWRWLVALSLVVLLGLLLADRLLVGVVEDRLSARLSCLGALTGTRTVHIGGFPFLTQMAEGHYRVVTVTADGVGASARLTDVDVTFHDVRMRPLAGLVGRSAPGSITVGSISARATVMFGSAGPASGLGAGDALLDAAGSGRLDEPIARLAGLPFPVHLDGAQPVPGGVRVALSVPGTAISGVGRCQS</sequence>
<dbReference type="EMBL" id="CP002299">
    <property type="protein sequence ID" value="ADP78552.1"/>
    <property type="molecule type" value="Genomic_DNA"/>
</dbReference>
<gene>
    <name evidence="1" type="ordered locus">FraEuI1c_0469</name>
</gene>
<evidence type="ECO:0000313" key="2">
    <source>
        <dbReference type="Proteomes" id="UP000002484"/>
    </source>
</evidence>
<dbReference type="InterPro" id="IPR021373">
    <property type="entry name" value="DUF2993"/>
</dbReference>
<dbReference type="KEGG" id="fri:FraEuI1c_0469"/>
<evidence type="ECO:0008006" key="3">
    <source>
        <dbReference type="Google" id="ProtNLM"/>
    </source>
</evidence>
<dbReference type="STRING" id="298654.FraEuI1c_0469"/>
<protein>
    <recommendedName>
        <fullName evidence="3">DUF2993 domain-containing protein</fullName>
    </recommendedName>
</protein>
<organism evidence="1 2">
    <name type="scientific">Pseudofrankia inefficax (strain DSM 45817 / CECT 9037 / DDB 130130 / EuI1c)</name>
    <name type="common">Frankia inefficax</name>
    <dbReference type="NCBI Taxonomy" id="298654"/>
    <lineage>
        <taxon>Bacteria</taxon>
        <taxon>Bacillati</taxon>
        <taxon>Actinomycetota</taxon>
        <taxon>Actinomycetes</taxon>
        <taxon>Frankiales</taxon>
        <taxon>Frankiaceae</taxon>
        <taxon>Pseudofrankia</taxon>
    </lineage>
</organism>
<dbReference type="HOGENOM" id="CLU_1319384_0_0_11"/>
<dbReference type="Proteomes" id="UP000002484">
    <property type="component" value="Chromosome"/>
</dbReference>
<keyword evidence="2" id="KW-1185">Reference proteome</keyword>
<name>E3J9Z0_PSEI1</name>
<dbReference type="InParanoid" id="E3J9Z0"/>
<dbReference type="Pfam" id="PF11209">
    <property type="entry name" value="LmeA"/>
    <property type="match status" value="1"/>
</dbReference>